<dbReference type="InterPro" id="IPR036390">
    <property type="entry name" value="WH_DNA-bd_sf"/>
</dbReference>
<evidence type="ECO:0000313" key="3">
    <source>
        <dbReference type="Proteomes" id="UP001589862"/>
    </source>
</evidence>
<dbReference type="RefSeq" id="WP_377457992.1">
    <property type="nucleotide sequence ID" value="NZ_JBHLUB010000003.1"/>
</dbReference>
<comment type="caution">
    <text evidence="2">The sequence shown here is derived from an EMBL/GenBank/DDBJ whole genome shotgun (WGS) entry which is preliminary data.</text>
</comment>
<proteinExistence type="predicted"/>
<evidence type="ECO:0000259" key="1">
    <source>
        <dbReference type="PROSITE" id="PS50995"/>
    </source>
</evidence>
<accession>A0ABV6PAA3</accession>
<dbReference type="PANTHER" id="PTHR33164">
    <property type="entry name" value="TRANSCRIPTIONAL REGULATOR, MARR FAMILY"/>
    <property type="match status" value="1"/>
</dbReference>
<name>A0ABV6PAA3_9MICC</name>
<organism evidence="2 3">
    <name type="scientific">Micrococcoides hystricis</name>
    <dbReference type="NCBI Taxonomy" id="1572761"/>
    <lineage>
        <taxon>Bacteria</taxon>
        <taxon>Bacillati</taxon>
        <taxon>Actinomycetota</taxon>
        <taxon>Actinomycetes</taxon>
        <taxon>Micrococcales</taxon>
        <taxon>Micrococcaceae</taxon>
        <taxon>Micrococcoides</taxon>
    </lineage>
</organism>
<dbReference type="Pfam" id="PF01047">
    <property type="entry name" value="MarR"/>
    <property type="match status" value="1"/>
</dbReference>
<reference evidence="2 3" key="1">
    <citation type="submission" date="2024-09" db="EMBL/GenBank/DDBJ databases">
        <authorList>
            <person name="Sun Q."/>
            <person name="Mori K."/>
        </authorList>
    </citation>
    <scope>NUCLEOTIDE SEQUENCE [LARGE SCALE GENOMIC DNA]</scope>
    <source>
        <strain evidence="2 3">NCAIM B.02604</strain>
    </source>
</reference>
<dbReference type="PROSITE" id="PS50995">
    <property type="entry name" value="HTH_MARR_2"/>
    <property type="match status" value="1"/>
</dbReference>
<dbReference type="SMART" id="SM00347">
    <property type="entry name" value="HTH_MARR"/>
    <property type="match status" value="1"/>
</dbReference>
<protein>
    <submittedName>
        <fullName evidence="2">MarR family winged helix-turn-helix transcriptional regulator</fullName>
    </submittedName>
</protein>
<evidence type="ECO:0000313" key="2">
    <source>
        <dbReference type="EMBL" id="MFC0581302.1"/>
    </source>
</evidence>
<dbReference type="SUPFAM" id="SSF46785">
    <property type="entry name" value="Winged helix' DNA-binding domain"/>
    <property type="match status" value="1"/>
</dbReference>
<dbReference type="Proteomes" id="UP001589862">
    <property type="component" value="Unassembled WGS sequence"/>
</dbReference>
<dbReference type="InterPro" id="IPR039422">
    <property type="entry name" value="MarR/SlyA-like"/>
</dbReference>
<dbReference type="InterPro" id="IPR036388">
    <property type="entry name" value="WH-like_DNA-bd_sf"/>
</dbReference>
<dbReference type="Gene3D" id="1.10.10.10">
    <property type="entry name" value="Winged helix-like DNA-binding domain superfamily/Winged helix DNA-binding domain"/>
    <property type="match status" value="1"/>
</dbReference>
<dbReference type="PANTHER" id="PTHR33164:SF99">
    <property type="entry name" value="MARR FAMILY REGULATORY PROTEIN"/>
    <property type="match status" value="1"/>
</dbReference>
<feature type="domain" description="HTH marR-type" evidence="1">
    <location>
        <begin position="1"/>
        <end position="153"/>
    </location>
</feature>
<keyword evidence="3" id="KW-1185">Reference proteome</keyword>
<gene>
    <name evidence="2" type="ORF">ACFFFR_02705</name>
</gene>
<sequence>MTKGSVMEDVQWLNASEEVAWREWISLISKFPTVLNRQLMEDSDLTLPDYEVLVRLSEDAQGRMRVVALAEAMSWERSRLSHQVARMAKRGLVEKRLCSEDGRGAWVHISAAGRAAIEKAAPGHVQAVRELFFDEIDDDELEVFGSVLRKISTRVNERLSG</sequence>
<dbReference type="InterPro" id="IPR000835">
    <property type="entry name" value="HTH_MarR-typ"/>
</dbReference>
<dbReference type="EMBL" id="JBHLUB010000003">
    <property type="protein sequence ID" value="MFC0581302.1"/>
    <property type="molecule type" value="Genomic_DNA"/>
</dbReference>